<organism evidence="1 2">
    <name type="scientific">Hungatella hathewayi</name>
    <dbReference type="NCBI Taxonomy" id="154046"/>
    <lineage>
        <taxon>Bacteria</taxon>
        <taxon>Bacillati</taxon>
        <taxon>Bacillota</taxon>
        <taxon>Clostridia</taxon>
        <taxon>Lachnospirales</taxon>
        <taxon>Lachnospiraceae</taxon>
        <taxon>Hungatella</taxon>
    </lineage>
</organism>
<dbReference type="InterPro" id="IPR050248">
    <property type="entry name" value="Polysacc_deacetylase_ArnD"/>
</dbReference>
<gene>
    <name evidence="1" type="ORF">CE91St55_66310</name>
</gene>
<dbReference type="Pfam" id="PF01522">
    <property type="entry name" value="Polysacc_deac_1"/>
    <property type="match status" value="1"/>
</dbReference>
<dbReference type="CDD" id="cd10948">
    <property type="entry name" value="CE4_BsPdaA_like"/>
    <property type="match status" value="1"/>
</dbReference>
<name>A0A174VX67_9FIRM</name>
<evidence type="ECO:0000313" key="2">
    <source>
        <dbReference type="Proteomes" id="UP001055091"/>
    </source>
</evidence>
<dbReference type="InterPro" id="IPR011330">
    <property type="entry name" value="Glyco_hydro/deAcase_b/a-brl"/>
</dbReference>
<evidence type="ECO:0000313" key="1">
    <source>
        <dbReference type="EMBL" id="GKH04650.1"/>
    </source>
</evidence>
<dbReference type="PROSITE" id="PS51677">
    <property type="entry name" value="NODB"/>
    <property type="match status" value="1"/>
</dbReference>
<dbReference type="Gene3D" id="3.20.20.370">
    <property type="entry name" value="Glycoside hydrolase/deacetylase"/>
    <property type="match status" value="1"/>
</dbReference>
<dbReference type="EMBL" id="BQNJ01000002">
    <property type="protein sequence ID" value="GKH04650.1"/>
    <property type="molecule type" value="Genomic_DNA"/>
</dbReference>
<dbReference type="GO" id="GO:0016810">
    <property type="term" value="F:hydrolase activity, acting on carbon-nitrogen (but not peptide) bonds"/>
    <property type="evidence" value="ECO:0007669"/>
    <property type="project" value="InterPro"/>
</dbReference>
<dbReference type="Proteomes" id="UP001055091">
    <property type="component" value="Unassembled WGS sequence"/>
</dbReference>
<sequence length="271" mass="30649">MDMNKKKQLFRLVKVLLLFALAFMAGRFGAMMTDGKQAVETAADGNWGLSFQQEGQPPVANATADYLKKFNAYYAENTPEKVLYLTFDAGYENGNTAAILDALKKHNAPATFFVVGNYIETAPDLVKRMVAEGHIVGNHTYHHPDMSKISSKEAFEKELGDLEKLFTETTGQTMKKYYRPPQGKYSETNLQMAKDMGYSTFFWSLAYVDWYQDKQPSKEEAFKKLLGRIHPGAVVLLHSTSSTNAQILDELLTKWEEMGYTFKSLDQLVTK</sequence>
<accession>A0A174VX67</accession>
<comment type="caution">
    <text evidence="1">The sequence shown here is derived from an EMBL/GenBank/DDBJ whole genome shotgun (WGS) entry which is preliminary data.</text>
</comment>
<dbReference type="InterPro" id="IPR014235">
    <property type="entry name" value="Spore_PdaA"/>
</dbReference>
<protein>
    <submittedName>
        <fullName evidence="1">Delta-lactam-biosynthetic de-N-acetylase</fullName>
    </submittedName>
</protein>
<dbReference type="PANTHER" id="PTHR10587:SF78">
    <property type="entry name" value="PEPTIDOGLYCAN-N-ACETYLMURAMIC ACID DEACETYLASE PDAA"/>
    <property type="match status" value="1"/>
</dbReference>
<dbReference type="AlphaFoldDB" id="A0A174VX67"/>
<dbReference type="PANTHER" id="PTHR10587">
    <property type="entry name" value="GLYCOSYL TRANSFERASE-RELATED"/>
    <property type="match status" value="1"/>
</dbReference>
<dbReference type="GO" id="GO:0016020">
    <property type="term" value="C:membrane"/>
    <property type="evidence" value="ECO:0007669"/>
    <property type="project" value="TreeGrafter"/>
</dbReference>
<dbReference type="NCBIfam" id="TIGR02884">
    <property type="entry name" value="spore_pdaA"/>
    <property type="match status" value="1"/>
</dbReference>
<reference evidence="1" key="1">
    <citation type="submission" date="2022-01" db="EMBL/GenBank/DDBJ databases">
        <title>Novel bile acid biosynthetic pathways are enriched in the microbiome of centenarians.</title>
        <authorList>
            <person name="Sato Y."/>
            <person name="Atarashi K."/>
            <person name="Plichta R.D."/>
            <person name="Arai Y."/>
            <person name="Sasajima S."/>
            <person name="Kearney M.S."/>
            <person name="Suda W."/>
            <person name="Takeshita K."/>
            <person name="Sasaki T."/>
            <person name="Okamoto S."/>
            <person name="Skelly N.A."/>
            <person name="Okamura Y."/>
            <person name="Vlamakis H."/>
            <person name="Li Y."/>
            <person name="Tanoue T."/>
            <person name="Takei H."/>
            <person name="Nittono H."/>
            <person name="Narushima S."/>
            <person name="Irie J."/>
            <person name="Itoh H."/>
            <person name="Moriya K."/>
            <person name="Sugiura Y."/>
            <person name="Suematsu M."/>
            <person name="Moritoki N."/>
            <person name="Shibata S."/>
            <person name="Littman R.D."/>
            <person name="Fischbach A.M."/>
            <person name="Uwamino Y."/>
            <person name="Inoue T."/>
            <person name="Honda A."/>
            <person name="Hattori M."/>
            <person name="Murai T."/>
            <person name="Xavier J.R."/>
            <person name="Hirose N."/>
            <person name="Honda K."/>
        </authorList>
    </citation>
    <scope>NUCLEOTIDE SEQUENCE</scope>
    <source>
        <strain evidence="1">CE91-St55</strain>
    </source>
</reference>
<dbReference type="GO" id="GO:0005975">
    <property type="term" value="P:carbohydrate metabolic process"/>
    <property type="evidence" value="ECO:0007669"/>
    <property type="project" value="InterPro"/>
</dbReference>
<dbReference type="SUPFAM" id="SSF88713">
    <property type="entry name" value="Glycoside hydrolase/deacetylase"/>
    <property type="match status" value="1"/>
</dbReference>
<dbReference type="InterPro" id="IPR002509">
    <property type="entry name" value="NODB_dom"/>
</dbReference>
<proteinExistence type="predicted"/>